<name>A0A4Q1BSP1_TREME</name>
<feature type="region of interest" description="Disordered" evidence="9">
    <location>
        <begin position="1"/>
        <end position="115"/>
    </location>
</feature>
<feature type="region of interest" description="Disordered" evidence="9">
    <location>
        <begin position="271"/>
        <end position="355"/>
    </location>
</feature>
<evidence type="ECO:0000256" key="4">
    <source>
        <dbReference type="ARBA" id="ARBA00022692"/>
    </source>
</evidence>
<evidence type="ECO:0000256" key="8">
    <source>
        <dbReference type="ARBA" id="ARBA00035585"/>
    </source>
</evidence>
<keyword evidence="4 10" id="KW-0812">Transmembrane</keyword>
<dbReference type="FunCoup" id="A0A4Q1BSP1">
    <property type="interactions" value="37"/>
</dbReference>
<feature type="compositionally biased region" description="Polar residues" evidence="9">
    <location>
        <begin position="298"/>
        <end position="334"/>
    </location>
</feature>
<feature type="transmembrane region" description="Helical" evidence="10">
    <location>
        <begin position="464"/>
        <end position="486"/>
    </location>
</feature>
<keyword evidence="12" id="KW-1185">Reference proteome</keyword>
<dbReference type="InParanoid" id="A0A4Q1BSP1"/>
<keyword evidence="3" id="KW-1003">Cell membrane</keyword>
<dbReference type="AlphaFoldDB" id="A0A4Q1BSP1"/>
<sequence length="563" mass="62389">MSPPPDQSSQPYPLSSLSQSHISPPKQPSSPISAHSSSFQPHFHSTHELHPIPSHLSRNSRRSHLSHLSQTSQLSRISQALSHIQSHEDPELPRPPRQPSPPQPGDNVPPPSDEVTHSRLTAHYCGLVLSSMLGCLIRLGLEALGNYDGKIVFQLLWAQGVGCGIMGFALGRKNEIIAIYPPLYTFFTTGVAGSVTTFSSWMLEGYLAFSNFNGYDRKGLHDTVDGVAYSLTTFTVSLSCLIFGEHLASILPPLPSHLLPGVIPMEEITFQNSPRSSQRPLSHSSQRPRSISSQRNSTLGTHQFESSSHTQVQTFPQSNSPNHQTNFDTLPTSETENKLTFPRSIDTNPVADSYPMVTSVSKNNIDLLDEQSHQSPENPHEEELDELGPFQQPESSRYLSSTPLLDSLTILSSLISYLIILLLYFFAPHSWRHKVLFPLLLSPPGAILRFFLSRLNTFPPFIDRFPIGTFLSNIPATLLVAGMFAVQRRPINPVGCRAAYGVQQGLCGCWSTVSTFVVESRAIRRKRWRWFYVLFSVVVGHLCVLFVVGGTGWSEGYLDQCVG</sequence>
<protein>
    <recommendedName>
        <fullName evidence="13">Chromosome condensation protein</fullName>
    </recommendedName>
</protein>
<comment type="similarity">
    <text evidence="7">Belongs to the fluoride channel Fluc/FEX (TC 1.A.43) family.</text>
</comment>
<dbReference type="PANTHER" id="PTHR28259:SF1">
    <property type="entry name" value="FLUORIDE EXPORT PROTEIN 1-RELATED"/>
    <property type="match status" value="1"/>
</dbReference>
<organism evidence="11 12">
    <name type="scientific">Tremella mesenterica</name>
    <name type="common">Jelly fungus</name>
    <dbReference type="NCBI Taxonomy" id="5217"/>
    <lineage>
        <taxon>Eukaryota</taxon>
        <taxon>Fungi</taxon>
        <taxon>Dikarya</taxon>
        <taxon>Basidiomycota</taxon>
        <taxon>Agaricomycotina</taxon>
        <taxon>Tremellomycetes</taxon>
        <taxon>Tremellales</taxon>
        <taxon>Tremellaceae</taxon>
        <taxon>Tremella</taxon>
    </lineage>
</organism>
<evidence type="ECO:0000256" key="9">
    <source>
        <dbReference type="SAM" id="MobiDB-lite"/>
    </source>
</evidence>
<feature type="transmembrane region" description="Helical" evidence="10">
    <location>
        <begin position="404"/>
        <end position="427"/>
    </location>
</feature>
<feature type="compositionally biased region" description="Low complexity" evidence="9">
    <location>
        <begin position="282"/>
        <end position="297"/>
    </location>
</feature>
<dbReference type="OrthoDB" id="409792at2759"/>
<dbReference type="Pfam" id="PF02537">
    <property type="entry name" value="CRCB"/>
    <property type="match status" value="2"/>
</dbReference>
<dbReference type="Proteomes" id="UP000289152">
    <property type="component" value="Unassembled WGS sequence"/>
</dbReference>
<feature type="compositionally biased region" description="Low complexity" evidence="9">
    <location>
        <begin position="66"/>
        <end position="76"/>
    </location>
</feature>
<dbReference type="EMBL" id="SDIL01000013">
    <property type="protein sequence ID" value="RXK40912.1"/>
    <property type="molecule type" value="Genomic_DNA"/>
</dbReference>
<evidence type="ECO:0000256" key="7">
    <source>
        <dbReference type="ARBA" id="ARBA00035120"/>
    </source>
</evidence>
<feature type="compositionally biased region" description="Basic and acidic residues" evidence="9">
    <location>
        <begin position="85"/>
        <end position="94"/>
    </location>
</feature>
<evidence type="ECO:0000256" key="10">
    <source>
        <dbReference type="SAM" id="Phobius"/>
    </source>
</evidence>
<evidence type="ECO:0000256" key="2">
    <source>
        <dbReference type="ARBA" id="ARBA00004651"/>
    </source>
</evidence>
<dbReference type="STRING" id="5217.A0A4Q1BSP1"/>
<evidence type="ECO:0000256" key="1">
    <source>
        <dbReference type="ARBA" id="ARBA00002598"/>
    </source>
</evidence>
<comment type="catalytic activity">
    <reaction evidence="8">
        <text>fluoride(in) = fluoride(out)</text>
        <dbReference type="Rhea" id="RHEA:76159"/>
        <dbReference type="ChEBI" id="CHEBI:17051"/>
    </reaction>
    <physiologicalReaction direction="left-to-right" evidence="8">
        <dbReference type="Rhea" id="RHEA:76160"/>
    </physiologicalReaction>
</comment>
<feature type="transmembrane region" description="Helical" evidence="10">
    <location>
        <begin position="433"/>
        <end position="452"/>
    </location>
</feature>
<accession>A0A4Q1BSP1</accession>
<gene>
    <name evidence="11" type="ORF">M231_01760</name>
</gene>
<evidence type="ECO:0000256" key="6">
    <source>
        <dbReference type="ARBA" id="ARBA00023136"/>
    </source>
</evidence>
<feature type="transmembrane region" description="Helical" evidence="10">
    <location>
        <begin position="530"/>
        <end position="549"/>
    </location>
</feature>
<dbReference type="GO" id="GO:0005886">
    <property type="term" value="C:plasma membrane"/>
    <property type="evidence" value="ECO:0007669"/>
    <property type="project" value="UniProtKB-SubCell"/>
</dbReference>
<evidence type="ECO:0000256" key="3">
    <source>
        <dbReference type="ARBA" id="ARBA00022475"/>
    </source>
</evidence>
<comment type="caution">
    <text evidence="11">The sequence shown here is derived from an EMBL/GenBank/DDBJ whole genome shotgun (WGS) entry which is preliminary data.</text>
</comment>
<feature type="compositionally biased region" description="Low complexity" evidence="9">
    <location>
        <begin position="7"/>
        <end position="38"/>
    </location>
</feature>
<dbReference type="InterPro" id="IPR003691">
    <property type="entry name" value="FluC"/>
</dbReference>
<feature type="compositionally biased region" description="Polar residues" evidence="9">
    <location>
        <begin position="271"/>
        <end position="281"/>
    </location>
</feature>
<evidence type="ECO:0000313" key="11">
    <source>
        <dbReference type="EMBL" id="RXK40912.1"/>
    </source>
</evidence>
<evidence type="ECO:0008006" key="13">
    <source>
        <dbReference type="Google" id="ProtNLM"/>
    </source>
</evidence>
<dbReference type="PANTHER" id="PTHR28259">
    <property type="entry name" value="FLUORIDE EXPORT PROTEIN 1-RELATED"/>
    <property type="match status" value="1"/>
</dbReference>
<keyword evidence="5 10" id="KW-1133">Transmembrane helix</keyword>
<evidence type="ECO:0000313" key="12">
    <source>
        <dbReference type="Proteomes" id="UP000289152"/>
    </source>
</evidence>
<dbReference type="GO" id="GO:1903425">
    <property type="term" value="F:fluoride transmembrane transporter activity"/>
    <property type="evidence" value="ECO:0007669"/>
    <property type="project" value="TreeGrafter"/>
</dbReference>
<keyword evidence="6 10" id="KW-0472">Membrane</keyword>
<feature type="compositionally biased region" description="Pro residues" evidence="9">
    <location>
        <begin position="95"/>
        <end position="112"/>
    </location>
</feature>
<comment type="subcellular location">
    <subcellularLocation>
        <location evidence="2">Cell membrane</location>
        <topology evidence="2">Multi-pass membrane protein</topology>
    </subcellularLocation>
</comment>
<proteinExistence type="inferred from homology"/>
<reference evidence="11 12" key="1">
    <citation type="submission" date="2016-06" db="EMBL/GenBank/DDBJ databases">
        <title>Evolution of pathogenesis and genome organization in the Tremellales.</title>
        <authorList>
            <person name="Cuomo C."/>
            <person name="Litvintseva A."/>
            <person name="Heitman J."/>
            <person name="Chen Y."/>
            <person name="Sun S."/>
            <person name="Springer D."/>
            <person name="Dromer F."/>
            <person name="Young S."/>
            <person name="Zeng Q."/>
            <person name="Chapman S."/>
            <person name="Gujja S."/>
            <person name="Saif S."/>
            <person name="Birren B."/>
        </authorList>
    </citation>
    <scope>NUCLEOTIDE SEQUENCE [LARGE SCALE GENOMIC DNA]</scope>
    <source>
        <strain evidence="11 12">ATCC 28783</strain>
    </source>
</reference>
<dbReference type="VEuPathDB" id="FungiDB:TREMEDRAFT_27534"/>
<comment type="function">
    <text evidence="1">Fluoride channel required for the rapid expulsion of cytoplasmic fluoride.</text>
</comment>
<evidence type="ECO:0000256" key="5">
    <source>
        <dbReference type="ARBA" id="ARBA00022989"/>
    </source>
</evidence>